<dbReference type="SUPFAM" id="SSF51126">
    <property type="entry name" value="Pectin lyase-like"/>
    <property type="match status" value="1"/>
</dbReference>
<dbReference type="GO" id="GO:0005576">
    <property type="term" value="C:extracellular region"/>
    <property type="evidence" value="ECO:0007669"/>
    <property type="project" value="UniProtKB-SubCell"/>
</dbReference>
<organism evidence="4 5">
    <name type="scientific">Pedobacter steynii</name>
    <dbReference type="NCBI Taxonomy" id="430522"/>
    <lineage>
        <taxon>Bacteria</taxon>
        <taxon>Pseudomonadati</taxon>
        <taxon>Bacteroidota</taxon>
        <taxon>Sphingobacteriia</taxon>
        <taxon>Sphingobacteriales</taxon>
        <taxon>Sphingobacteriaceae</taxon>
        <taxon>Pedobacter</taxon>
    </lineage>
</organism>
<dbReference type="GO" id="GO:0000272">
    <property type="term" value="P:polysaccharide catabolic process"/>
    <property type="evidence" value="ECO:0007669"/>
    <property type="project" value="UniProtKB-KW"/>
</dbReference>
<dbReference type="EMBL" id="FNGY01000014">
    <property type="protein sequence ID" value="SDO40904.1"/>
    <property type="molecule type" value="Genomic_DNA"/>
</dbReference>
<dbReference type="Proteomes" id="UP000183200">
    <property type="component" value="Unassembled WGS sequence"/>
</dbReference>
<reference evidence="5" key="1">
    <citation type="submission" date="2016-10" db="EMBL/GenBank/DDBJ databases">
        <authorList>
            <person name="Varghese N."/>
            <person name="Submissions S."/>
        </authorList>
    </citation>
    <scope>NUCLEOTIDE SEQUENCE [LARGE SCALE GENOMIC DNA]</scope>
    <source>
        <strain evidence="5">DSM 19110</strain>
    </source>
</reference>
<protein>
    <submittedName>
        <fullName evidence="4">Pectate lyase</fullName>
    </submittedName>
</protein>
<dbReference type="GO" id="GO:0030570">
    <property type="term" value="F:pectate lyase activity"/>
    <property type="evidence" value="ECO:0007669"/>
    <property type="project" value="InterPro"/>
</dbReference>
<evidence type="ECO:0000259" key="3">
    <source>
        <dbReference type="SMART" id="SM00656"/>
    </source>
</evidence>
<accession>A0A1H0JB82</accession>
<dbReference type="InterPro" id="IPR045032">
    <property type="entry name" value="PEL"/>
</dbReference>
<keyword evidence="5" id="KW-1185">Reference proteome</keyword>
<dbReference type="SMART" id="SM00656">
    <property type="entry name" value="Amb_all"/>
    <property type="match status" value="1"/>
</dbReference>
<sequence length="333" mass="36961">MYFLFLLLYVFFPGFFPGFGLGFGPGFFPEPRVQQPEIIGFAMVNGRTTGGKNGPVVRVSTLATFRAAASSTFPMTIRYSGNIKGKGFINIKSDKTIIGEGGSSIEGIGLLIYGHHNVIIRNMTIRNVVSYSNIVIKESAHHVWVDHCSLSSDRDHGWDYYDGLLDVGNKADYVTLSWNKLHDNHKAMLIGFGDENTNDAGHLRVTVYKNYFYNNSERQPGVRFGQVHVINNYIKDSSGYGIGSTMDATVRTDNNYFENAVQPIKTDFNAKPGYVSGGNSNVYRRSGKNTISTGVCLWKPDYPYASRLLPVQEVPEAVRNGAGAKPNLLWNEK</sequence>
<dbReference type="RefSeq" id="WP_074612539.1">
    <property type="nucleotide sequence ID" value="NZ_FNGY01000014.1"/>
</dbReference>
<keyword evidence="1 2" id="KW-0456">Lyase</keyword>
<dbReference type="OrthoDB" id="9804661at2"/>
<dbReference type="InterPro" id="IPR011050">
    <property type="entry name" value="Pectin_lyase_fold/virulence"/>
</dbReference>
<feature type="domain" description="Pectate lyase" evidence="3">
    <location>
        <begin position="52"/>
        <end position="263"/>
    </location>
</feature>
<evidence type="ECO:0000256" key="1">
    <source>
        <dbReference type="ARBA" id="ARBA00023239"/>
    </source>
</evidence>
<comment type="subcellular location">
    <subcellularLocation>
        <location evidence="2">Secreted</location>
    </subcellularLocation>
</comment>
<evidence type="ECO:0000313" key="5">
    <source>
        <dbReference type="Proteomes" id="UP000183200"/>
    </source>
</evidence>
<dbReference type="PANTHER" id="PTHR31683">
    <property type="entry name" value="PECTATE LYASE 18-RELATED"/>
    <property type="match status" value="1"/>
</dbReference>
<keyword evidence="2" id="KW-0964">Secreted</keyword>
<name>A0A1H0JB82_9SPHI</name>
<keyword evidence="2" id="KW-0119">Carbohydrate metabolism</keyword>
<comment type="similarity">
    <text evidence="2">Belongs to the polysaccharide lyase 1 family.</text>
</comment>
<dbReference type="InterPro" id="IPR002022">
    <property type="entry name" value="Pec_lyase"/>
</dbReference>
<evidence type="ECO:0000256" key="2">
    <source>
        <dbReference type="RuleBase" id="RU361173"/>
    </source>
</evidence>
<proteinExistence type="inferred from homology"/>
<dbReference type="Pfam" id="PF00544">
    <property type="entry name" value="Pectate_lyase_4"/>
    <property type="match status" value="1"/>
</dbReference>
<dbReference type="InterPro" id="IPR012334">
    <property type="entry name" value="Pectin_lyas_fold"/>
</dbReference>
<dbReference type="Gene3D" id="2.160.20.10">
    <property type="entry name" value="Single-stranded right-handed beta-helix, Pectin lyase-like"/>
    <property type="match status" value="1"/>
</dbReference>
<keyword evidence="2" id="KW-0624">Polysaccharide degradation</keyword>
<dbReference type="PANTHER" id="PTHR31683:SF18">
    <property type="entry name" value="PECTATE LYASE 21-RELATED"/>
    <property type="match status" value="1"/>
</dbReference>
<evidence type="ECO:0000313" key="4">
    <source>
        <dbReference type="EMBL" id="SDO40904.1"/>
    </source>
</evidence>
<dbReference type="AlphaFoldDB" id="A0A1H0JB82"/>
<gene>
    <name evidence="4" type="ORF">SAMN05421820_114137</name>
</gene>